<organism evidence="3">
    <name type="scientific">marine sediment metagenome</name>
    <dbReference type="NCBI Taxonomy" id="412755"/>
    <lineage>
        <taxon>unclassified sequences</taxon>
        <taxon>metagenomes</taxon>
        <taxon>ecological metagenomes</taxon>
    </lineage>
</organism>
<evidence type="ECO:0000313" key="3">
    <source>
        <dbReference type="EMBL" id="KKL81621.1"/>
    </source>
</evidence>
<sequence>MTKPDCEHLTIGMYFGRLTCSVCGTEVVWDQGIWQDKARFLAEQREKLDKAND</sequence>
<name>A0A0F9FTI8_9ZZZZ</name>
<comment type="caution">
    <text evidence="3">The sequence shown here is derived from an EMBL/GenBank/DDBJ whole genome shotgun (WGS) entry which is preliminary data.</text>
</comment>
<gene>
    <name evidence="3" type="ORF">LCGC14_1992920</name>
    <name evidence="2" type="ORF">LCGC14_2365580</name>
    <name evidence="1" type="ORF">LCGC14_2579630</name>
</gene>
<evidence type="ECO:0000313" key="1">
    <source>
        <dbReference type="EMBL" id="KKL08061.1"/>
    </source>
</evidence>
<dbReference type="EMBL" id="LAZR01043031">
    <property type="protein sequence ID" value="KKL08061.1"/>
    <property type="molecule type" value="Genomic_DNA"/>
</dbReference>
<dbReference type="EMBL" id="LAZR01022513">
    <property type="protein sequence ID" value="KKL81621.1"/>
    <property type="molecule type" value="Genomic_DNA"/>
</dbReference>
<accession>A0A0F9FTI8</accession>
<dbReference type="AlphaFoldDB" id="A0A0F9FTI8"/>
<dbReference type="EMBL" id="LAZR01034758">
    <property type="protein sequence ID" value="KKL44445.1"/>
    <property type="molecule type" value="Genomic_DNA"/>
</dbReference>
<proteinExistence type="predicted"/>
<reference evidence="3" key="1">
    <citation type="journal article" date="2015" name="Nature">
        <title>Complex archaea that bridge the gap between prokaryotes and eukaryotes.</title>
        <authorList>
            <person name="Spang A."/>
            <person name="Saw J.H."/>
            <person name="Jorgensen S.L."/>
            <person name="Zaremba-Niedzwiedzka K."/>
            <person name="Martijn J."/>
            <person name="Lind A.E."/>
            <person name="van Eijk R."/>
            <person name="Schleper C."/>
            <person name="Guy L."/>
            <person name="Ettema T.J."/>
        </authorList>
    </citation>
    <scope>NUCLEOTIDE SEQUENCE</scope>
</reference>
<evidence type="ECO:0000313" key="2">
    <source>
        <dbReference type="EMBL" id="KKL44445.1"/>
    </source>
</evidence>
<protein>
    <submittedName>
        <fullName evidence="3">Uncharacterized protein</fullName>
    </submittedName>
</protein>